<gene>
    <name evidence="2" type="ORF">K678_04924</name>
</gene>
<feature type="compositionally biased region" description="Low complexity" evidence="1">
    <location>
        <begin position="1"/>
        <end position="27"/>
    </location>
</feature>
<protein>
    <submittedName>
        <fullName evidence="2">DNA polymerase III</fullName>
    </submittedName>
</protein>
<evidence type="ECO:0000256" key="1">
    <source>
        <dbReference type="SAM" id="MobiDB-lite"/>
    </source>
</evidence>
<dbReference type="STRING" id="1316936.K678_04924"/>
<proteinExistence type="predicted"/>
<dbReference type="PATRIC" id="fig|1316936.3.peg.989"/>
<feature type="compositionally biased region" description="Low complexity" evidence="1">
    <location>
        <begin position="203"/>
        <end position="222"/>
    </location>
</feature>
<dbReference type="eggNOG" id="ENOG5032T63">
    <property type="taxonomic scope" value="Bacteria"/>
</dbReference>
<feature type="compositionally biased region" description="Low complexity" evidence="1">
    <location>
        <begin position="257"/>
        <end position="272"/>
    </location>
</feature>
<dbReference type="EMBL" id="AQPH01000011">
    <property type="protein sequence ID" value="EPY02659.1"/>
    <property type="molecule type" value="Genomic_DNA"/>
</dbReference>
<sequence>MVDSVLPSAPPASSSSPPSPAVVTSPANAETAEAVTRLAEAGLKTLEATLVSISGQPRTTARLALPDGSFLDLKIPPGFSASPGASLTFQFVQQNDGFVLRLAAVNGRATAGTPAATLTAAGGGLPPLLSPSLSPLGGTGLSQAKSLTGQNLGTATAGLTNASAPGILADGLPGLTAIVLRPGTAPVPGGASSGAFPPLGQQSTATSPGPGQGPATAQAGSPLPAVATPGTLPSAWTNLTPGTQIPLRLAEARPAEGNSNAPAAPSLPTANPAAPPTGGGVPPGAGSGLSLAPPTPAAPLSLTGRVLSNSVPGGGVLVQTEAGLLSLPSGLALPVGGTVRLDVVGQPLPPPPAPPPTIPGLGTGGWPALSEAIDQLARSDLQAANVLMQALPQAGPRLAAALAGFAAAVRNGDSRLPGGEATQRGLDKIGRHDLADRLLGDMKSLAEDAAKPKGPAGEWQTLTMPFLNGAQIDPIRLHVQTPSDTEERKQSGGGGEKRFILDIEMSRLGRIQFDGLVLRETKRFDLIVRTRQPLDPAICRDIAGIFAECAQLTGIKGGVSFQAGRAFVELPPSPAAATSLMV</sequence>
<dbReference type="AlphaFoldDB" id="S9SD42"/>
<dbReference type="RefSeq" id="WP_021131352.1">
    <property type="nucleotide sequence ID" value="NZ_AQPH01000011.1"/>
</dbReference>
<feature type="region of interest" description="Disordered" evidence="1">
    <location>
        <begin position="189"/>
        <end position="240"/>
    </location>
</feature>
<organism evidence="2 3">
    <name type="scientific">Magnetospirillum fulvum MGU-K5</name>
    <dbReference type="NCBI Taxonomy" id="1316936"/>
    <lineage>
        <taxon>Bacteria</taxon>
        <taxon>Pseudomonadati</taxon>
        <taxon>Pseudomonadota</taxon>
        <taxon>Alphaproteobacteria</taxon>
        <taxon>Rhodospirillales</taxon>
        <taxon>Rhodospirillaceae</taxon>
        <taxon>Magnetospirillum</taxon>
    </lineage>
</organism>
<feature type="region of interest" description="Disordered" evidence="1">
    <location>
        <begin position="254"/>
        <end position="293"/>
    </location>
</feature>
<accession>S9SD42</accession>
<comment type="caution">
    <text evidence="2">The sequence shown here is derived from an EMBL/GenBank/DDBJ whole genome shotgun (WGS) entry which is preliminary data.</text>
</comment>
<evidence type="ECO:0000313" key="2">
    <source>
        <dbReference type="EMBL" id="EPY02659.1"/>
    </source>
</evidence>
<dbReference type="Proteomes" id="UP000015350">
    <property type="component" value="Unassembled WGS sequence"/>
</dbReference>
<feature type="compositionally biased region" description="Gly residues" evidence="1">
    <location>
        <begin position="277"/>
        <end position="287"/>
    </location>
</feature>
<reference evidence="2 3" key="1">
    <citation type="submission" date="2013-04" db="EMBL/GenBank/DDBJ databases">
        <authorList>
            <person name="Kuznetsov B."/>
            <person name="Ivanovsky R."/>
        </authorList>
    </citation>
    <scope>NUCLEOTIDE SEQUENCE [LARGE SCALE GENOMIC DNA]</scope>
    <source>
        <strain evidence="2 3">MGU-K5</strain>
    </source>
</reference>
<feature type="region of interest" description="Disordered" evidence="1">
    <location>
        <begin position="1"/>
        <end position="28"/>
    </location>
</feature>
<name>S9SD42_MAGFU</name>
<dbReference type="OrthoDB" id="8479549at2"/>
<evidence type="ECO:0000313" key="3">
    <source>
        <dbReference type="Proteomes" id="UP000015350"/>
    </source>
</evidence>